<gene>
    <name evidence="2" type="ORF">FA15DRAFT_584979</name>
</gene>
<evidence type="ECO:0000313" key="3">
    <source>
        <dbReference type="Proteomes" id="UP000307440"/>
    </source>
</evidence>
<name>A0A5C3L539_COPMA</name>
<feature type="region of interest" description="Disordered" evidence="1">
    <location>
        <begin position="85"/>
        <end position="113"/>
    </location>
</feature>
<protein>
    <submittedName>
        <fullName evidence="2">Uncharacterized protein</fullName>
    </submittedName>
</protein>
<sequence length="113" mass="12195">SLKDKVKGATEKLKGKIQQDPEKAQCDQVNASGTESHRDTPQIEGISEVSSIPDVILGNSEEHRRALSHSGGKALHLHDDKGHHEIASTVAPAGTEKCEDERTGGATDRMKYI</sequence>
<proteinExistence type="predicted"/>
<evidence type="ECO:0000313" key="2">
    <source>
        <dbReference type="EMBL" id="TFK28149.1"/>
    </source>
</evidence>
<dbReference type="Proteomes" id="UP000307440">
    <property type="component" value="Unassembled WGS sequence"/>
</dbReference>
<feature type="non-terminal residue" evidence="2">
    <location>
        <position position="1"/>
    </location>
</feature>
<evidence type="ECO:0000256" key="1">
    <source>
        <dbReference type="SAM" id="MobiDB-lite"/>
    </source>
</evidence>
<accession>A0A5C3L539</accession>
<feature type="compositionally biased region" description="Basic and acidic residues" evidence="1">
    <location>
        <begin position="1"/>
        <end position="25"/>
    </location>
</feature>
<dbReference type="EMBL" id="ML210158">
    <property type="protein sequence ID" value="TFK28149.1"/>
    <property type="molecule type" value="Genomic_DNA"/>
</dbReference>
<organism evidence="2 3">
    <name type="scientific">Coprinopsis marcescibilis</name>
    <name type="common">Agaric fungus</name>
    <name type="synonym">Psathyrella marcescibilis</name>
    <dbReference type="NCBI Taxonomy" id="230819"/>
    <lineage>
        <taxon>Eukaryota</taxon>
        <taxon>Fungi</taxon>
        <taxon>Dikarya</taxon>
        <taxon>Basidiomycota</taxon>
        <taxon>Agaricomycotina</taxon>
        <taxon>Agaricomycetes</taxon>
        <taxon>Agaricomycetidae</taxon>
        <taxon>Agaricales</taxon>
        <taxon>Agaricineae</taxon>
        <taxon>Psathyrellaceae</taxon>
        <taxon>Coprinopsis</taxon>
    </lineage>
</organism>
<keyword evidence="3" id="KW-1185">Reference proteome</keyword>
<feature type="region of interest" description="Disordered" evidence="1">
    <location>
        <begin position="1"/>
        <end position="51"/>
    </location>
</feature>
<reference evidence="2 3" key="1">
    <citation type="journal article" date="2019" name="Nat. Ecol. Evol.">
        <title>Megaphylogeny resolves global patterns of mushroom evolution.</title>
        <authorList>
            <person name="Varga T."/>
            <person name="Krizsan K."/>
            <person name="Foldi C."/>
            <person name="Dima B."/>
            <person name="Sanchez-Garcia M."/>
            <person name="Sanchez-Ramirez S."/>
            <person name="Szollosi G.J."/>
            <person name="Szarkandi J.G."/>
            <person name="Papp V."/>
            <person name="Albert L."/>
            <person name="Andreopoulos W."/>
            <person name="Angelini C."/>
            <person name="Antonin V."/>
            <person name="Barry K.W."/>
            <person name="Bougher N.L."/>
            <person name="Buchanan P."/>
            <person name="Buyck B."/>
            <person name="Bense V."/>
            <person name="Catcheside P."/>
            <person name="Chovatia M."/>
            <person name="Cooper J."/>
            <person name="Damon W."/>
            <person name="Desjardin D."/>
            <person name="Finy P."/>
            <person name="Geml J."/>
            <person name="Haridas S."/>
            <person name="Hughes K."/>
            <person name="Justo A."/>
            <person name="Karasinski D."/>
            <person name="Kautmanova I."/>
            <person name="Kiss B."/>
            <person name="Kocsube S."/>
            <person name="Kotiranta H."/>
            <person name="LaButti K.M."/>
            <person name="Lechner B.E."/>
            <person name="Liimatainen K."/>
            <person name="Lipzen A."/>
            <person name="Lukacs Z."/>
            <person name="Mihaltcheva S."/>
            <person name="Morgado L.N."/>
            <person name="Niskanen T."/>
            <person name="Noordeloos M.E."/>
            <person name="Ohm R.A."/>
            <person name="Ortiz-Santana B."/>
            <person name="Ovrebo C."/>
            <person name="Racz N."/>
            <person name="Riley R."/>
            <person name="Savchenko A."/>
            <person name="Shiryaev A."/>
            <person name="Soop K."/>
            <person name="Spirin V."/>
            <person name="Szebenyi C."/>
            <person name="Tomsovsky M."/>
            <person name="Tulloss R.E."/>
            <person name="Uehling J."/>
            <person name="Grigoriev I.V."/>
            <person name="Vagvolgyi C."/>
            <person name="Papp T."/>
            <person name="Martin F.M."/>
            <person name="Miettinen O."/>
            <person name="Hibbett D.S."/>
            <person name="Nagy L.G."/>
        </authorList>
    </citation>
    <scope>NUCLEOTIDE SEQUENCE [LARGE SCALE GENOMIC DNA]</scope>
    <source>
        <strain evidence="2 3">CBS 121175</strain>
    </source>
</reference>
<feature type="compositionally biased region" description="Basic and acidic residues" evidence="1">
    <location>
        <begin position="96"/>
        <end position="113"/>
    </location>
</feature>
<dbReference type="AlphaFoldDB" id="A0A5C3L539"/>